<evidence type="ECO:0000313" key="2">
    <source>
        <dbReference type="EMBL" id="RDW62529.1"/>
    </source>
</evidence>
<dbReference type="OrthoDB" id="276546at2759"/>
<evidence type="ECO:0000259" key="1">
    <source>
        <dbReference type="Pfam" id="PF00724"/>
    </source>
</evidence>
<dbReference type="CDD" id="cd02933">
    <property type="entry name" value="OYE_like_FMN"/>
    <property type="match status" value="1"/>
</dbReference>
<dbReference type="Pfam" id="PF00724">
    <property type="entry name" value="Oxidored_FMN"/>
    <property type="match status" value="1"/>
</dbReference>
<dbReference type="Gene3D" id="3.20.20.70">
    <property type="entry name" value="Aldolase class I"/>
    <property type="match status" value="1"/>
</dbReference>
<dbReference type="GO" id="GO:0010181">
    <property type="term" value="F:FMN binding"/>
    <property type="evidence" value="ECO:0007669"/>
    <property type="project" value="InterPro"/>
</dbReference>
<dbReference type="InterPro" id="IPR045247">
    <property type="entry name" value="Oye-like"/>
</dbReference>
<dbReference type="PANTHER" id="PTHR22893">
    <property type="entry name" value="NADH OXIDOREDUCTASE-RELATED"/>
    <property type="match status" value="1"/>
</dbReference>
<feature type="domain" description="NADH:flavin oxidoreductase/NADH oxidase N-terminal" evidence="1">
    <location>
        <begin position="7"/>
        <end position="368"/>
    </location>
</feature>
<dbReference type="EMBL" id="PDLN01000017">
    <property type="protein sequence ID" value="RDW62529.1"/>
    <property type="molecule type" value="Genomic_DNA"/>
</dbReference>
<name>A0A3D8QL60_9HELO</name>
<organism evidence="2 3">
    <name type="scientific">Coleophoma crateriformis</name>
    <dbReference type="NCBI Taxonomy" id="565419"/>
    <lineage>
        <taxon>Eukaryota</taxon>
        <taxon>Fungi</taxon>
        <taxon>Dikarya</taxon>
        <taxon>Ascomycota</taxon>
        <taxon>Pezizomycotina</taxon>
        <taxon>Leotiomycetes</taxon>
        <taxon>Helotiales</taxon>
        <taxon>Dermateaceae</taxon>
        <taxon>Coleophoma</taxon>
    </lineage>
</organism>
<gene>
    <name evidence="2" type="ORF">BP5796_10831</name>
</gene>
<dbReference type="GO" id="GO:0016491">
    <property type="term" value="F:oxidoreductase activity"/>
    <property type="evidence" value="ECO:0007669"/>
    <property type="project" value="InterPro"/>
</dbReference>
<sequence>MPFSDPLFEPLQLAGHELQHRIALAPMTRMRASASGVINSTAAEYYSLRATPGGLLISEGLVPHPRGRGYPRSPGIYTTEQVEAWKPITAAVKEKGGVFFAQLWHVGRVGVPSQTGGFPALSATAVPLPGMHPLFGKGETEPYVQGEAMTLSQIEEVTKQFVQAAKNAIAAGFDGIEIHGANGYLFDTFVHSNINDRTDEYGGPLQNRLRFPLQVVDAIVAAIGASKTAIRISPFYELKGTNDANRIQTFSAYTEALEQKGLAYVHMIEARSDQQSEDGQPSNQLSAQDSTLWTFKKILKSTKLVAAGGYSAETAREALLEGKRSVLLISYAWAWTDFSIGKVDIVACGRYYTSNPDLVSRFRHNIPLTPYDRSTLYTNELEGYLGWEVAKVYTLR</sequence>
<dbReference type="PANTHER" id="PTHR22893:SF93">
    <property type="entry name" value="HYPOTHETICAL OXIDOREDUCTASE (EUROFUNG)"/>
    <property type="match status" value="1"/>
</dbReference>
<dbReference type="AlphaFoldDB" id="A0A3D8QL60"/>
<dbReference type="Proteomes" id="UP000256328">
    <property type="component" value="Unassembled WGS sequence"/>
</dbReference>
<proteinExistence type="predicted"/>
<protein>
    <recommendedName>
        <fullName evidence="1">NADH:flavin oxidoreductase/NADH oxidase N-terminal domain-containing protein</fullName>
    </recommendedName>
</protein>
<dbReference type="InterPro" id="IPR013785">
    <property type="entry name" value="Aldolase_TIM"/>
</dbReference>
<accession>A0A3D8QL60</accession>
<keyword evidence="3" id="KW-1185">Reference proteome</keyword>
<dbReference type="InterPro" id="IPR001155">
    <property type="entry name" value="OxRdtase_FMN_N"/>
</dbReference>
<dbReference type="SUPFAM" id="SSF51395">
    <property type="entry name" value="FMN-linked oxidoreductases"/>
    <property type="match status" value="1"/>
</dbReference>
<comment type="caution">
    <text evidence="2">The sequence shown here is derived from an EMBL/GenBank/DDBJ whole genome shotgun (WGS) entry which is preliminary data.</text>
</comment>
<evidence type="ECO:0000313" key="3">
    <source>
        <dbReference type="Proteomes" id="UP000256328"/>
    </source>
</evidence>
<reference evidence="2 3" key="1">
    <citation type="journal article" date="2018" name="IMA Fungus">
        <title>IMA Genome-F 9: Draft genome sequence of Annulohypoxylon stygium, Aspergillus mulundensis, Berkeleyomyces basicola (syn. Thielaviopsis basicola), Ceratocystis smalleyi, two Cercospora beticola strains, Coleophoma cylindrospora, Fusarium fracticaudum, Phialophora cf. hyalina, and Morchella septimelata.</title>
        <authorList>
            <person name="Wingfield B.D."/>
            <person name="Bills G.F."/>
            <person name="Dong Y."/>
            <person name="Huang W."/>
            <person name="Nel W.J."/>
            <person name="Swalarsk-Parry B.S."/>
            <person name="Vaghefi N."/>
            <person name="Wilken P.M."/>
            <person name="An Z."/>
            <person name="de Beer Z.W."/>
            <person name="De Vos L."/>
            <person name="Chen L."/>
            <person name="Duong T.A."/>
            <person name="Gao Y."/>
            <person name="Hammerbacher A."/>
            <person name="Kikkert J.R."/>
            <person name="Li Y."/>
            <person name="Li H."/>
            <person name="Li K."/>
            <person name="Li Q."/>
            <person name="Liu X."/>
            <person name="Ma X."/>
            <person name="Naidoo K."/>
            <person name="Pethybridge S.J."/>
            <person name="Sun J."/>
            <person name="Steenkamp E.T."/>
            <person name="van der Nest M.A."/>
            <person name="van Wyk S."/>
            <person name="Wingfield M.J."/>
            <person name="Xiong C."/>
            <person name="Yue Q."/>
            <person name="Zhang X."/>
        </authorList>
    </citation>
    <scope>NUCLEOTIDE SEQUENCE [LARGE SCALE GENOMIC DNA]</scope>
    <source>
        <strain evidence="2 3">BP5796</strain>
    </source>
</reference>